<sequence>MNPTPTDRIDWRALITDALPSFLRCSLVIALLLAVTAPLRSLYDRFLLLRDADRYHVQHNGQVCHLLGILEDKYPSAQGIHYRIEDVLPSGRVVDTFPEKRPNVPIAKPNASQGVLDTIQEGFPDRSSFRVFVPRDVYDTHLREVSFLVERYKLLTRTPIFLPTDH</sequence>
<keyword evidence="1" id="KW-1133">Transmembrane helix</keyword>
<feature type="transmembrane region" description="Helical" evidence="1">
    <location>
        <begin position="21"/>
        <end position="39"/>
    </location>
</feature>
<proteinExistence type="predicted"/>
<keyword evidence="1" id="KW-0812">Transmembrane</keyword>
<evidence type="ECO:0000313" key="2">
    <source>
        <dbReference type="EMBL" id="DAD69706.1"/>
    </source>
</evidence>
<dbReference type="EMBL" id="BK015854">
    <property type="protein sequence ID" value="DAD69706.1"/>
    <property type="molecule type" value="Genomic_DNA"/>
</dbReference>
<protein>
    <submittedName>
        <fullName evidence="2">Uncharacterized protein</fullName>
    </submittedName>
</protein>
<reference evidence="2" key="1">
    <citation type="journal article" date="2021" name="Proc. Natl. Acad. Sci. U.S.A.">
        <title>A Catalog of Tens of Thousands of Viruses from Human Metagenomes Reveals Hidden Associations with Chronic Diseases.</title>
        <authorList>
            <person name="Tisza M.J."/>
            <person name="Buck C.B."/>
        </authorList>
    </citation>
    <scope>NUCLEOTIDE SEQUENCE</scope>
    <source>
        <strain evidence="2">CtFCq8</strain>
    </source>
</reference>
<organism evidence="2">
    <name type="scientific">Myoviridae sp. ctFCq8</name>
    <dbReference type="NCBI Taxonomy" id="2827605"/>
    <lineage>
        <taxon>Viruses</taxon>
        <taxon>Duplodnaviria</taxon>
        <taxon>Heunggongvirae</taxon>
        <taxon>Uroviricota</taxon>
        <taxon>Caudoviricetes</taxon>
    </lineage>
</organism>
<name>A0A8S5LIC4_9CAUD</name>
<accession>A0A8S5LIC4</accession>
<keyword evidence="1" id="KW-0472">Membrane</keyword>
<evidence type="ECO:0000256" key="1">
    <source>
        <dbReference type="SAM" id="Phobius"/>
    </source>
</evidence>